<dbReference type="GO" id="GO:0016787">
    <property type="term" value="F:hydrolase activity"/>
    <property type="evidence" value="ECO:0007669"/>
    <property type="project" value="UniProtKB-KW"/>
</dbReference>
<organism evidence="10 11">
    <name type="scientific">Dendrobium nobile</name>
    <name type="common">Orchid</name>
    <dbReference type="NCBI Taxonomy" id="94219"/>
    <lineage>
        <taxon>Eukaryota</taxon>
        <taxon>Viridiplantae</taxon>
        <taxon>Streptophyta</taxon>
        <taxon>Embryophyta</taxon>
        <taxon>Tracheophyta</taxon>
        <taxon>Spermatophyta</taxon>
        <taxon>Magnoliopsida</taxon>
        <taxon>Liliopsida</taxon>
        <taxon>Asparagales</taxon>
        <taxon>Orchidaceae</taxon>
        <taxon>Epidendroideae</taxon>
        <taxon>Malaxideae</taxon>
        <taxon>Dendrobiinae</taxon>
        <taxon>Dendrobium</taxon>
    </lineage>
</organism>
<feature type="domain" description="Myb/SANT-like" evidence="8">
    <location>
        <begin position="12"/>
        <end position="106"/>
    </location>
</feature>
<reference evidence="10" key="1">
    <citation type="journal article" date="2022" name="Front. Genet.">
        <title>Chromosome-Scale Assembly of the Dendrobium nobile Genome Provides Insights Into the Molecular Mechanism of the Biosynthesis of the Medicinal Active Ingredient of Dendrobium.</title>
        <authorList>
            <person name="Xu Q."/>
            <person name="Niu S.-C."/>
            <person name="Li K.-L."/>
            <person name="Zheng P.-J."/>
            <person name="Zhang X.-J."/>
            <person name="Jia Y."/>
            <person name="Liu Y."/>
            <person name="Niu Y.-X."/>
            <person name="Yu L.-H."/>
            <person name="Chen D.-F."/>
            <person name="Zhang G.-Q."/>
        </authorList>
    </citation>
    <scope>NUCLEOTIDE SEQUENCE</scope>
    <source>
        <tissue evidence="10">Leaf</tissue>
    </source>
</reference>
<dbReference type="GO" id="GO:0005634">
    <property type="term" value="C:nucleus"/>
    <property type="evidence" value="ECO:0007669"/>
    <property type="project" value="UniProtKB-SubCell"/>
</dbReference>
<dbReference type="Proteomes" id="UP000829196">
    <property type="component" value="Unassembled WGS sequence"/>
</dbReference>
<dbReference type="AlphaFoldDB" id="A0A8T3A8F7"/>
<evidence type="ECO:0000313" key="10">
    <source>
        <dbReference type="EMBL" id="KAI0492490.1"/>
    </source>
</evidence>
<evidence type="ECO:0000259" key="8">
    <source>
        <dbReference type="Pfam" id="PF12776"/>
    </source>
</evidence>
<dbReference type="OrthoDB" id="1696744at2759"/>
<evidence type="ECO:0000256" key="6">
    <source>
        <dbReference type="ARBA" id="ARBA00022801"/>
    </source>
</evidence>
<dbReference type="PANTHER" id="PTHR22930">
    <property type="match status" value="1"/>
</dbReference>
<comment type="subcellular location">
    <subcellularLocation>
        <location evidence="2">Nucleus</location>
    </subcellularLocation>
</comment>
<evidence type="ECO:0000256" key="4">
    <source>
        <dbReference type="ARBA" id="ARBA00022722"/>
    </source>
</evidence>
<keyword evidence="5" id="KW-0479">Metal-binding</keyword>
<keyword evidence="7" id="KW-0539">Nucleus</keyword>
<name>A0A8T3A8F7_DENNO</name>
<evidence type="ECO:0000313" key="11">
    <source>
        <dbReference type="Proteomes" id="UP000829196"/>
    </source>
</evidence>
<gene>
    <name evidence="10" type="ORF">KFK09_026763</name>
</gene>
<comment type="cofactor">
    <cofactor evidence="1">
        <name>a divalent metal cation</name>
        <dbReference type="ChEBI" id="CHEBI:60240"/>
    </cofactor>
</comment>
<evidence type="ECO:0000256" key="2">
    <source>
        <dbReference type="ARBA" id="ARBA00004123"/>
    </source>
</evidence>
<dbReference type="PANTHER" id="PTHR22930:SF221">
    <property type="entry name" value="NUCLEASE HARBI1"/>
    <property type="match status" value="1"/>
</dbReference>
<dbReference type="InterPro" id="IPR024752">
    <property type="entry name" value="Myb/SANT-like_dom"/>
</dbReference>
<dbReference type="EMBL" id="JAGYWB010000018">
    <property type="protein sequence ID" value="KAI0492490.1"/>
    <property type="molecule type" value="Genomic_DNA"/>
</dbReference>
<keyword evidence="6" id="KW-0378">Hydrolase</keyword>
<dbReference type="InterPro" id="IPR045249">
    <property type="entry name" value="HARBI1-like"/>
</dbReference>
<evidence type="ECO:0000259" key="9">
    <source>
        <dbReference type="Pfam" id="PF13359"/>
    </source>
</evidence>
<feature type="domain" description="DDE Tnp4" evidence="9">
    <location>
        <begin position="202"/>
        <end position="365"/>
    </location>
</feature>
<dbReference type="InterPro" id="IPR027806">
    <property type="entry name" value="HARBI1_dom"/>
</dbReference>
<evidence type="ECO:0000256" key="7">
    <source>
        <dbReference type="ARBA" id="ARBA00023242"/>
    </source>
</evidence>
<dbReference type="GO" id="GO:0046872">
    <property type="term" value="F:metal ion binding"/>
    <property type="evidence" value="ECO:0007669"/>
    <property type="project" value="UniProtKB-KW"/>
</dbReference>
<keyword evidence="4" id="KW-0540">Nuclease</keyword>
<dbReference type="GO" id="GO:0004518">
    <property type="term" value="F:nuclease activity"/>
    <property type="evidence" value="ECO:0007669"/>
    <property type="project" value="UniProtKB-KW"/>
</dbReference>
<dbReference type="Pfam" id="PF13359">
    <property type="entry name" value="DDE_Tnp_4"/>
    <property type="match status" value="1"/>
</dbReference>
<evidence type="ECO:0000256" key="3">
    <source>
        <dbReference type="ARBA" id="ARBA00006958"/>
    </source>
</evidence>
<accession>A0A8T3A8F7</accession>
<evidence type="ECO:0000256" key="1">
    <source>
        <dbReference type="ARBA" id="ARBA00001968"/>
    </source>
</evidence>
<dbReference type="Pfam" id="PF12776">
    <property type="entry name" value="Myb_DNA-bind_3"/>
    <property type="match status" value="1"/>
</dbReference>
<keyword evidence="11" id="KW-1185">Reference proteome</keyword>
<sequence length="438" mass="51319">MGKPKDGGASATWEQDVKMIFYDLCIKEIELGNRPTTHFNKEGWLNLMKNFSEKTGREYDKVQLKNKWDQLKKDWKLWKDLKRGSTGLGWDPRRKTIDAPDEWWKEKLQLDSMFMGKHLKTYHFICSPQSFLRTQLSEKFLWQFVHIEEFIISRYFSIGLEAIVKLSSFIIKPVDPSFENIPRKILYDNRYMPYFKDCIGAIDGTHVDARVLTAEKVAYIGRCGSTTQNVMAVCDFNMCFTFVMSGWEGRAHDSRIFKFAIRNQQHQFPMPPPNKYYLVDAGYPMQRGFLKPFSNTKYHIPDFQRGSQSICGRKETFNKCHSSLRGVIERSFGIWKEKWVILRDMPTYPFKKQVKIVVATMALHNYIRRQPSCDDPEFNVCDEDQSYIPPEAYEYRIGQSLLDNEGDVINHEAEDGEGAEEMIQLREQITSILVNDMN</sequence>
<dbReference type="SMR" id="A0A8T3A8F7"/>
<comment type="caution">
    <text evidence="10">The sequence shown here is derived from an EMBL/GenBank/DDBJ whole genome shotgun (WGS) entry which is preliminary data.</text>
</comment>
<evidence type="ECO:0000256" key="5">
    <source>
        <dbReference type="ARBA" id="ARBA00022723"/>
    </source>
</evidence>
<proteinExistence type="inferred from homology"/>
<protein>
    <submittedName>
        <fullName evidence="10">Uncharacterized protein</fullName>
    </submittedName>
</protein>
<comment type="similarity">
    <text evidence="3">Belongs to the HARBI1 family.</text>
</comment>